<feature type="domain" description="Glycosyl transferase family 28 C-terminal" evidence="3">
    <location>
        <begin position="200"/>
        <end position="346"/>
    </location>
</feature>
<dbReference type="EMBL" id="JACHFE010000009">
    <property type="protein sequence ID" value="MBB5322540.1"/>
    <property type="molecule type" value="Genomic_DNA"/>
</dbReference>
<feature type="binding site" evidence="2">
    <location>
        <position position="177"/>
    </location>
    <ligand>
        <name>substrate</name>
    </ligand>
</feature>
<dbReference type="GO" id="GO:0016787">
    <property type="term" value="F:hydrolase activity"/>
    <property type="evidence" value="ECO:0007669"/>
    <property type="project" value="UniProtKB-KW"/>
</dbReference>
<keyword evidence="4" id="KW-0378">Hydrolase</keyword>
<reference evidence="4 5" key="1">
    <citation type="submission" date="2020-08" db="EMBL/GenBank/DDBJ databases">
        <title>Genomic Encyclopedia of Type Strains, Phase IV (KMG-IV): sequencing the most valuable type-strain genomes for metagenomic binning, comparative biology and taxonomic classification.</title>
        <authorList>
            <person name="Goeker M."/>
        </authorList>
    </citation>
    <scope>NUCLEOTIDE SEQUENCE [LARGE SCALE GENOMIC DNA]</scope>
    <source>
        <strain evidence="4 5">DSM 22359</strain>
    </source>
</reference>
<dbReference type="NCBIfam" id="TIGR03590">
    <property type="entry name" value="PseG"/>
    <property type="match status" value="1"/>
</dbReference>
<dbReference type="SUPFAM" id="SSF53756">
    <property type="entry name" value="UDP-Glycosyltransferase/glycogen phosphorylase"/>
    <property type="match status" value="1"/>
</dbReference>
<evidence type="ECO:0000259" key="3">
    <source>
        <dbReference type="Pfam" id="PF04101"/>
    </source>
</evidence>
<evidence type="ECO:0000313" key="4">
    <source>
        <dbReference type="EMBL" id="MBB5322540.1"/>
    </source>
</evidence>
<dbReference type="GO" id="GO:0016758">
    <property type="term" value="F:hexosyltransferase activity"/>
    <property type="evidence" value="ECO:0007669"/>
    <property type="project" value="InterPro"/>
</dbReference>
<proteinExistence type="predicted"/>
<sequence>MALEVLFRADASRLMGTGHVMRCLTLADALVRKGWHCGFVCREQDGDMADWIRARGHDLWLLPPFGTGGSSDSDYDGPPHAAWLGVPWLQDAEETRAIAAEVAPRWLVVDHYALDARWERVLAPEVGSLMVIDDLADRDHDCQLLLDQNPGRVPERYSAWVPGACVTLTGTRYALLRDEFRQWRERRPPASRTARVGRILVTLGGSDPDNVTGKVLSALGDCQLPADTQVDVVMGPSASCLAAVHEQVRALPFKATVTVGATNMAERMALSDLAIGAAGATSWERCCLGLPSLVVAIADNQRGVLQTMTEQGLAEVADLPDLAQAVKSFVDSMQADPGRYFRMVERAAAAVDGLGADRVADRMMAEHREAEHAARFD</sequence>
<dbReference type="PANTHER" id="PTHR21015">
    <property type="entry name" value="UDP-N-ACETYLGLUCOSAMINE--N-ACETYLMURAMYL-(PENTAPEPTIDE) PYROPHOSPHORYL-UNDECAPRENOL N-ACETYLGLUCOSAMINE TRANSFERASE 1"/>
    <property type="match status" value="1"/>
</dbReference>
<dbReference type="Gene3D" id="3.40.50.2000">
    <property type="entry name" value="Glycogen Phosphorylase B"/>
    <property type="match status" value="1"/>
</dbReference>
<dbReference type="Gene3D" id="3.40.50.11190">
    <property type="match status" value="1"/>
</dbReference>
<dbReference type="AlphaFoldDB" id="A0A840UGD1"/>
<dbReference type="Pfam" id="PF04101">
    <property type="entry name" value="Glyco_tran_28_C"/>
    <property type="match status" value="1"/>
</dbReference>
<keyword evidence="5" id="KW-1185">Reference proteome</keyword>
<dbReference type="PANTHER" id="PTHR21015:SF22">
    <property type="entry name" value="GLYCOSYLTRANSFERASE"/>
    <property type="match status" value="1"/>
</dbReference>
<dbReference type="InterPro" id="IPR007235">
    <property type="entry name" value="Glyco_trans_28_C"/>
</dbReference>
<comment type="caution">
    <text evidence="4">The sequence shown here is derived from an EMBL/GenBank/DDBJ whole genome shotgun (WGS) entry which is preliminary data.</text>
</comment>
<feature type="binding site" evidence="2">
    <location>
        <position position="284"/>
    </location>
    <ligand>
        <name>substrate</name>
    </ligand>
</feature>
<protein>
    <submittedName>
        <fullName evidence="4">UDP-2,4-diacetamido-2,4, 6-trideoxy-beta-L-altropyranose hydrolase</fullName>
    </submittedName>
</protein>
<dbReference type="InterPro" id="IPR020023">
    <property type="entry name" value="PseG"/>
</dbReference>
<evidence type="ECO:0000256" key="1">
    <source>
        <dbReference type="PIRSR" id="PIRSR620023-1"/>
    </source>
</evidence>
<evidence type="ECO:0000313" key="5">
    <source>
        <dbReference type="Proteomes" id="UP000591735"/>
    </source>
</evidence>
<feature type="active site" description="Proton acceptor" evidence="1">
    <location>
        <position position="19"/>
    </location>
</feature>
<evidence type="ECO:0000256" key="2">
    <source>
        <dbReference type="PIRSR" id="PIRSR620023-2"/>
    </source>
</evidence>
<name>A0A840UGD1_9GAMM</name>
<dbReference type="RefSeq" id="WP_246362739.1">
    <property type="nucleotide sequence ID" value="NZ_JACHFE010000009.1"/>
</dbReference>
<accession>A0A840UGD1</accession>
<organism evidence="4 5">
    <name type="scientific">Marinobacter oulmenensis</name>
    <dbReference type="NCBI Taxonomy" id="643747"/>
    <lineage>
        <taxon>Bacteria</taxon>
        <taxon>Pseudomonadati</taxon>
        <taxon>Pseudomonadota</taxon>
        <taxon>Gammaproteobacteria</taxon>
        <taxon>Pseudomonadales</taxon>
        <taxon>Marinobacteraceae</taxon>
        <taxon>Marinobacter</taxon>
    </lineage>
</organism>
<dbReference type="Proteomes" id="UP000591735">
    <property type="component" value="Unassembled WGS sequence"/>
</dbReference>
<gene>
    <name evidence="4" type="ORF">HNR38_003047</name>
</gene>